<reference evidence="7 8" key="1">
    <citation type="submission" date="2023-07" db="EMBL/GenBank/DDBJ databases">
        <title>Sequencing the genomes of 1000 actinobacteria strains.</title>
        <authorList>
            <person name="Klenk H.-P."/>
        </authorList>
    </citation>
    <scope>NUCLEOTIDE SEQUENCE [LARGE SCALE GENOMIC DNA]</scope>
    <source>
        <strain evidence="7 8">DSM 14555</strain>
    </source>
</reference>
<keyword evidence="3" id="KW-0479">Metal-binding</keyword>
<keyword evidence="6" id="KW-0464">Manganese</keyword>
<evidence type="ECO:0000256" key="2">
    <source>
        <dbReference type="ARBA" id="ARBA00001946"/>
    </source>
</evidence>
<comment type="cofactor">
    <cofactor evidence="2">
        <name>Mg(2+)</name>
        <dbReference type="ChEBI" id="CHEBI:18420"/>
    </cofactor>
</comment>
<keyword evidence="4" id="KW-0378">Hydrolase</keyword>
<dbReference type="EMBL" id="JAVDQF010000001">
    <property type="protein sequence ID" value="MDR6270137.1"/>
    <property type="molecule type" value="Genomic_DNA"/>
</dbReference>
<dbReference type="PANTHER" id="PTHR12318:SF0">
    <property type="entry name" value="ACYL-COENZYME A DIPHOSPHATASE NUDT19"/>
    <property type="match status" value="1"/>
</dbReference>
<evidence type="ECO:0000256" key="4">
    <source>
        <dbReference type="ARBA" id="ARBA00022801"/>
    </source>
</evidence>
<proteinExistence type="predicted"/>
<comment type="caution">
    <text evidence="7">The sequence shown here is derived from an EMBL/GenBank/DDBJ whole genome shotgun (WGS) entry which is preliminary data.</text>
</comment>
<evidence type="ECO:0000256" key="3">
    <source>
        <dbReference type="ARBA" id="ARBA00022723"/>
    </source>
</evidence>
<dbReference type="SUPFAM" id="SSF55811">
    <property type="entry name" value="Nudix"/>
    <property type="match status" value="1"/>
</dbReference>
<keyword evidence="8" id="KW-1185">Reference proteome</keyword>
<name>A0ABU1JFH7_9MICC</name>
<dbReference type="Gene3D" id="3.90.79.10">
    <property type="entry name" value="Nucleoside Triphosphate Pyrophosphohydrolase"/>
    <property type="match status" value="1"/>
</dbReference>
<protein>
    <submittedName>
        <fullName evidence="7">8-oxo-dGTP pyrophosphatase MutT (NUDIX family)</fullName>
    </submittedName>
</protein>
<accession>A0ABU1JFH7</accession>
<evidence type="ECO:0000256" key="6">
    <source>
        <dbReference type="ARBA" id="ARBA00023211"/>
    </source>
</evidence>
<dbReference type="PANTHER" id="PTHR12318">
    <property type="entry name" value="TESTOSTERONE-REGULATED PROTEIN RP2"/>
    <property type="match status" value="1"/>
</dbReference>
<dbReference type="InterPro" id="IPR039121">
    <property type="entry name" value="NUDT19"/>
</dbReference>
<evidence type="ECO:0000313" key="7">
    <source>
        <dbReference type="EMBL" id="MDR6270137.1"/>
    </source>
</evidence>
<comment type="cofactor">
    <cofactor evidence="1">
        <name>Mn(2+)</name>
        <dbReference type="ChEBI" id="CHEBI:29035"/>
    </cofactor>
</comment>
<dbReference type="Proteomes" id="UP001185069">
    <property type="component" value="Unassembled WGS sequence"/>
</dbReference>
<gene>
    <name evidence="7" type="ORF">JOE69_002375</name>
</gene>
<dbReference type="InterPro" id="IPR015797">
    <property type="entry name" value="NUDIX_hydrolase-like_dom_sf"/>
</dbReference>
<sequence length="312" mass="34249">MSSSNPAVAKSPLKRRFQLWQDELEAAQSWVEHGERTPTKARYASSLVLLRDSSKGPETYLNYRRGNSPLGTVAFPGGSVEVADDVDSGIGWAGPSAAVWAKTLGIEDAALARKHLVAVIRETFEETGILLAGSDASSLIDVVPSPEWMRKREALAAQEFSFQEMLGKRGLVLRTDLLRPVVNWISPDFAHRRFNTRYFAAATPVNQTPTPLESKSPWASWVCPAKLIEERETTNLGDSIGQPNTVGRTLGELVSSGCDLILSKIALSRGCIAYLNHKRSGLAYQPRLVVEDGTFWLEIDVATLPDGVCRER</sequence>
<evidence type="ECO:0000256" key="5">
    <source>
        <dbReference type="ARBA" id="ARBA00022842"/>
    </source>
</evidence>
<keyword evidence="5" id="KW-0460">Magnesium</keyword>
<evidence type="ECO:0000256" key="1">
    <source>
        <dbReference type="ARBA" id="ARBA00001936"/>
    </source>
</evidence>
<evidence type="ECO:0000313" key="8">
    <source>
        <dbReference type="Proteomes" id="UP001185069"/>
    </source>
</evidence>
<organism evidence="7 8">
    <name type="scientific">Arthrobacter russicus</name>
    <dbReference type="NCBI Taxonomy" id="172040"/>
    <lineage>
        <taxon>Bacteria</taxon>
        <taxon>Bacillati</taxon>
        <taxon>Actinomycetota</taxon>
        <taxon>Actinomycetes</taxon>
        <taxon>Micrococcales</taxon>
        <taxon>Micrococcaceae</taxon>
        <taxon>Arthrobacter</taxon>
    </lineage>
</organism>